<dbReference type="Gene3D" id="3.20.20.210">
    <property type="match status" value="1"/>
</dbReference>
<evidence type="ECO:0000256" key="4">
    <source>
        <dbReference type="ARBA" id="ARBA00009935"/>
    </source>
</evidence>
<comment type="catalytic activity">
    <reaction evidence="12 13">
        <text>uroporphyrinogen III + 4 H(+) = coproporphyrinogen III + 4 CO2</text>
        <dbReference type="Rhea" id="RHEA:19865"/>
        <dbReference type="ChEBI" id="CHEBI:15378"/>
        <dbReference type="ChEBI" id="CHEBI:16526"/>
        <dbReference type="ChEBI" id="CHEBI:57308"/>
        <dbReference type="ChEBI" id="CHEBI:57309"/>
        <dbReference type="EC" id="4.1.1.37"/>
    </reaction>
</comment>
<dbReference type="NCBIfam" id="TIGR01464">
    <property type="entry name" value="hemE"/>
    <property type="match status" value="1"/>
</dbReference>
<dbReference type="PROSITE" id="PS00906">
    <property type="entry name" value="UROD_1"/>
    <property type="match status" value="1"/>
</dbReference>
<dbReference type="HAMAP" id="MF_00218">
    <property type="entry name" value="URO_D"/>
    <property type="match status" value="1"/>
</dbReference>
<evidence type="ECO:0000256" key="9">
    <source>
        <dbReference type="ARBA" id="ARBA00022793"/>
    </source>
</evidence>
<dbReference type="KEGG" id="mbur:EQU24_04515"/>
<keyword evidence="10 12" id="KW-0456">Lyase</keyword>
<dbReference type="GO" id="GO:0004853">
    <property type="term" value="F:uroporphyrinogen decarboxylase activity"/>
    <property type="evidence" value="ECO:0007669"/>
    <property type="project" value="UniProtKB-UniRule"/>
</dbReference>
<comment type="function">
    <text evidence="1 12">Catalyzes the decarboxylation of four acetate groups of uroporphyrinogen-III to yield coproporphyrinogen-III.</text>
</comment>
<evidence type="ECO:0000256" key="10">
    <source>
        <dbReference type="ARBA" id="ARBA00023239"/>
    </source>
</evidence>
<comment type="pathway">
    <text evidence="3 12 13">Porphyrin-containing compound metabolism; protoporphyrin-IX biosynthesis; coproporphyrinogen-III from 5-aminolevulinate: step 4/4.</text>
</comment>
<dbReference type="PROSITE" id="PS00907">
    <property type="entry name" value="UROD_2"/>
    <property type="match status" value="1"/>
</dbReference>
<feature type="binding site" evidence="12">
    <location>
        <begin position="27"/>
        <end position="31"/>
    </location>
    <ligand>
        <name>substrate</name>
    </ligand>
</feature>
<name>A0A4P9UK47_METBY</name>
<dbReference type="EC" id="4.1.1.37" evidence="6 12"/>
<feature type="binding site" evidence="12">
    <location>
        <position position="327"/>
    </location>
    <ligand>
        <name>substrate</name>
    </ligand>
</feature>
<dbReference type="Proteomes" id="UP000305881">
    <property type="component" value="Chromosome"/>
</dbReference>
<evidence type="ECO:0000256" key="8">
    <source>
        <dbReference type="ARBA" id="ARBA00022490"/>
    </source>
</evidence>
<feature type="binding site" evidence="12">
    <location>
        <position position="154"/>
    </location>
    <ligand>
        <name>substrate</name>
    </ligand>
</feature>
<comment type="subcellular location">
    <subcellularLocation>
        <location evidence="2 12">Cytoplasm</location>
    </subcellularLocation>
</comment>
<dbReference type="Pfam" id="PF01208">
    <property type="entry name" value="URO-D"/>
    <property type="match status" value="1"/>
</dbReference>
<feature type="domain" description="Uroporphyrinogen decarboxylase (URO-D)" evidence="16">
    <location>
        <begin position="142"/>
        <end position="158"/>
    </location>
</feature>
<dbReference type="UniPathway" id="UPA00251">
    <property type="reaction ID" value="UER00321"/>
</dbReference>
<dbReference type="AlphaFoldDB" id="A0A4P9UK47"/>
<evidence type="ECO:0000256" key="13">
    <source>
        <dbReference type="RuleBase" id="RU000554"/>
    </source>
</evidence>
<comment type="similarity">
    <text evidence="4 12 14">Belongs to the uroporphyrinogen decarboxylase family.</text>
</comment>
<dbReference type="OrthoDB" id="9806656at2"/>
<gene>
    <name evidence="12" type="primary">hemE</name>
    <name evidence="17" type="ORF">EQU24_04515</name>
</gene>
<evidence type="ECO:0000313" key="17">
    <source>
        <dbReference type="EMBL" id="QCW81592.1"/>
    </source>
</evidence>
<keyword evidence="8 12" id="KW-0963">Cytoplasm</keyword>
<dbReference type="InterPro" id="IPR000257">
    <property type="entry name" value="Uroporphyrinogen_deCOase"/>
</dbReference>
<dbReference type="InterPro" id="IPR006361">
    <property type="entry name" value="Uroporphyrinogen_deCO2ase_HemE"/>
</dbReference>
<dbReference type="PANTHER" id="PTHR21091">
    <property type="entry name" value="METHYLTETRAHYDROFOLATE:HOMOCYSTEINE METHYLTRANSFERASE RELATED"/>
    <property type="match status" value="1"/>
</dbReference>
<protein>
    <recommendedName>
        <fullName evidence="7 12">Uroporphyrinogen decarboxylase</fullName>
        <shortName evidence="12">UPD</shortName>
        <shortName evidence="12">URO-D</shortName>
        <ecNumber evidence="6 12">4.1.1.37</ecNumber>
    </recommendedName>
</protein>
<proteinExistence type="inferred from homology"/>
<dbReference type="SUPFAM" id="SSF51726">
    <property type="entry name" value="UROD/MetE-like"/>
    <property type="match status" value="1"/>
</dbReference>
<evidence type="ECO:0000256" key="1">
    <source>
        <dbReference type="ARBA" id="ARBA00002448"/>
    </source>
</evidence>
<evidence type="ECO:0000259" key="16">
    <source>
        <dbReference type="PROSITE" id="PS00907"/>
    </source>
</evidence>
<feature type="binding site" evidence="12">
    <location>
        <position position="209"/>
    </location>
    <ligand>
        <name>substrate</name>
    </ligand>
</feature>
<feature type="domain" description="Uroporphyrinogen decarboxylase (URO-D)" evidence="15">
    <location>
        <begin position="22"/>
        <end position="31"/>
    </location>
</feature>
<dbReference type="FunFam" id="3.20.20.210:FF:000001">
    <property type="entry name" value="Uroporphyrinogen decarboxylase"/>
    <property type="match status" value="1"/>
</dbReference>
<dbReference type="GO" id="GO:0005829">
    <property type="term" value="C:cytosol"/>
    <property type="evidence" value="ECO:0007669"/>
    <property type="project" value="TreeGrafter"/>
</dbReference>
<sequence>MTILQNDTFLRALLKQPVDRTPVWMMRQAGRYLPEYRKVREQAGSFMNLCTNPELACEVTLQPLDRYAFDAAILFSDILTIPDAMGLGLSFAEGEGPRFSNPIRSAADVDKLPIPDPEQELRYVIDAVRLIRTSLQGRVPLIGFSGSPWTLATYMVEGGSSKSFQKIKSMMYEQPGVVHRMLEKLAKSVALYLNAQIAAGAQAVMLFDTWGGMLTSEDYLEFSLHYAKLVREQLQTEADGRRVPTILFTKGGGLWLEAMVDSGYDALGLDWQTDIGLARARVGDKVALQGNMDPVSLYANPDVIRAKVQNVLERYGRGSGHVFNLGHGILPDINPEHVKAMVDAVHEFSPAYHAL</sequence>
<evidence type="ECO:0000256" key="3">
    <source>
        <dbReference type="ARBA" id="ARBA00004804"/>
    </source>
</evidence>
<dbReference type="STRING" id="675511.GCA_000341735_02108"/>
<evidence type="ECO:0000256" key="6">
    <source>
        <dbReference type="ARBA" id="ARBA00012288"/>
    </source>
</evidence>
<reference evidence="18" key="1">
    <citation type="journal article" date="2019" name="J. Bacteriol.">
        <title>A Mutagenic Screen Identifies a TonB-Dependent Receptor Required for the Lanthanide Metal Switch in the Type I Methanotroph 'Methylotuvimicrobium buryatense' 5GB1C.</title>
        <authorList>
            <person name="Groom J.D."/>
            <person name="Ford S.M."/>
            <person name="Pesesky M.W."/>
            <person name="Lidstrom M.E."/>
        </authorList>
    </citation>
    <scope>NUCLEOTIDE SEQUENCE [LARGE SCALE GENOMIC DNA]</scope>
    <source>
        <strain evidence="18">5GB1C</strain>
    </source>
</reference>
<organism evidence="17 18">
    <name type="scientific">Methylotuvimicrobium buryatense</name>
    <name type="common">Methylomicrobium buryatense</name>
    <dbReference type="NCBI Taxonomy" id="95641"/>
    <lineage>
        <taxon>Bacteria</taxon>
        <taxon>Pseudomonadati</taxon>
        <taxon>Pseudomonadota</taxon>
        <taxon>Gammaproteobacteria</taxon>
        <taxon>Methylococcales</taxon>
        <taxon>Methylococcaceae</taxon>
        <taxon>Methylotuvimicrobium</taxon>
    </lineage>
</organism>
<accession>A0A4P9UK47</accession>
<dbReference type="PANTHER" id="PTHR21091:SF169">
    <property type="entry name" value="UROPORPHYRINOGEN DECARBOXYLASE"/>
    <property type="match status" value="1"/>
</dbReference>
<keyword evidence="11 12" id="KW-0627">Porphyrin biosynthesis</keyword>
<dbReference type="GO" id="GO:0019353">
    <property type="term" value="P:protoporphyrinogen IX biosynthetic process from glutamate"/>
    <property type="evidence" value="ECO:0007669"/>
    <property type="project" value="TreeGrafter"/>
</dbReference>
<dbReference type="CDD" id="cd00717">
    <property type="entry name" value="URO-D"/>
    <property type="match status" value="1"/>
</dbReference>
<evidence type="ECO:0000256" key="7">
    <source>
        <dbReference type="ARBA" id="ARBA00014308"/>
    </source>
</evidence>
<evidence type="ECO:0000256" key="11">
    <source>
        <dbReference type="ARBA" id="ARBA00023244"/>
    </source>
</evidence>
<comment type="caution">
    <text evidence="12">Lacks conserved residue(s) required for the propagation of feature annotation.</text>
</comment>
<comment type="subunit">
    <text evidence="5 12">Homodimer.</text>
</comment>
<dbReference type="InterPro" id="IPR038071">
    <property type="entry name" value="UROD/MetE-like_sf"/>
</dbReference>
<evidence type="ECO:0000256" key="2">
    <source>
        <dbReference type="ARBA" id="ARBA00004496"/>
    </source>
</evidence>
<evidence type="ECO:0000259" key="15">
    <source>
        <dbReference type="PROSITE" id="PS00906"/>
    </source>
</evidence>
<evidence type="ECO:0000256" key="12">
    <source>
        <dbReference type="HAMAP-Rule" id="MF_00218"/>
    </source>
</evidence>
<evidence type="ECO:0000256" key="14">
    <source>
        <dbReference type="RuleBase" id="RU004169"/>
    </source>
</evidence>
<feature type="site" description="Transition state stabilizer" evidence="12">
    <location>
        <position position="77"/>
    </location>
</feature>
<dbReference type="RefSeq" id="WP_017840641.1">
    <property type="nucleotide sequence ID" value="NZ_CP035467.1"/>
</dbReference>
<feature type="binding site" evidence="12">
    <location>
        <position position="77"/>
    </location>
    <ligand>
        <name>substrate</name>
    </ligand>
</feature>
<evidence type="ECO:0000313" key="18">
    <source>
        <dbReference type="Proteomes" id="UP000305881"/>
    </source>
</evidence>
<keyword evidence="18" id="KW-1185">Reference proteome</keyword>
<evidence type="ECO:0000256" key="5">
    <source>
        <dbReference type="ARBA" id="ARBA00011738"/>
    </source>
</evidence>
<keyword evidence="9 12" id="KW-0210">Decarboxylase</keyword>
<dbReference type="EMBL" id="CP035467">
    <property type="protein sequence ID" value="QCW81592.1"/>
    <property type="molecule type" value="Genomic_DNA"/>
</dbReference>